<keyword evidence="3" id="KW-1185">Reference proteome</keyword>
<feature type="compositionally biased region" description="Polar residues" evidence="1">
    <location>
        <begin position="96"/>
        <end position="111"/>
    </location>
</feature>
<gene>
    <name evidence="2" type="ORF">Q9L58_008703</name>
</gene>
<reference evidence="2 3" key="1">
    <citation type="submission" date="2024-02" db="EMBL/GenBank/DDBJ databases">
        <title>Discinaceae phylogenomics.</title>
        <authorList>
            <person name="Dirks A.C."/>
            <person name="James T.Y."/>
        </authorList>
    </citation>
    <scope>NUCLEOTIDE SEQUENCE [LARGE SCALE GENOMIC DNA]</scope>
    <source>
        <strain evidence="2 3">ACD0624</strain>
    </source>
</reference>
<name>A0ABR3G8Z0_9PEZI</name>
<dbReference type="EMBL" id="JBBBZM010000170">
    <property type="protein sequence ID" value="KAL0632417.1"/>
    <property type="molecule type" value="Genomic_DNA"/>
</dbReference>
<evidence type="ECO:0000313" key="3">
    <source>
        <dbReference type="Proteomes" id="UP001447188"/>
    </source>
</evidence>
<sequence length="121" mass="13997">MLAQRDQAIVAELHRDDDQQHETNDQIVGALNVQSFQPQELASCHEETGEVINDFVKRTHQEQIEKAGQDHQPDIPCYLRQQEAVAWAPYHGHQEGQPQETRETQMVSTMIQMEPRTRRPS</sequence>
<accession>A0ABR3G8Z0</accession>
<proteinExistence type="predicted"/>
<feature type="region of interest" description="Disordered" evidence="1">
    <location>
        <begin position="91"/>
        <end position="121"/>
    </location>
</feature>
<dbReference type="Proteomes" id="UP001447188">
    <property type="component" value="Unassembled WGS sequence"/>
</dbReference>
<protein>
    <submittedName>
        <fullName evidence="2">Uncharacterized protein</fullName>
    </submittedName>
</protein>
<evidence type="ECO:0000313" key="2">
    <source>
        <dbReference type="EMBL" id="KAL0632417.1"/>
    </source>
</evidence>
<comment type="caution">
    <text evidence="2">The sequence shown here is derived from an EMBL/GenBank/DDBJ whole genome shotgun (WGS) entry which is preliminary data.</text>
</comment>
<organism evidence="2 3">
    <name type="scientific">Discina gigas</name>
    <dbReference type="NCBI Taxonomy" id="1032678"/>
    <lineage>
        <taxon>Eukaryota</taxon>
        <taxon>Fungi</taxon>
        <taxon>Dikarya</taxon>
        <taxon>Ascomycota</taxon>
        <taxon>Pezizomycotina</taxon>
        <taxon>Pezizomycetes</taxon>
        <taxon>Pezizales</taxon>
        <taxon>Discinaceae</taxon>
        <taxon>Discina</taxon>
    </lineage>
</organism>
<evidence type="ECO:0000256" key="1">
    <source>
        <dbReference type="SAM" id="MobiDB-lite"/>
    </source>
</evidence>